<comment type="caution">
    <text evidence="2">The sequence shown here is derived from an EMBL/GenBank/DDBJ whole genome shotgun (WGS) entry which is preliminary data.</text>
</comment>
<keyword evidence="3" id="KW-1185">Reference proteome</keyword>
<dbReference type="EMBL" id="RHFK02000009">
    <property type="protein sequence ID" value="TWW70590.1"/>
    <property type="molecule type" value="Genomic_DNA"/>
</dbReference>
<accession>A0A5C6NX80</accession>
<name>A0A5C6NX80_9TELE</name>
<dbReference type="Proteomes" id="UP000324091">
    <property type="component" value="Chromosome 17"/>
</dbReference>
<protein>
    <submittedName>
        <fullName evidence="2">Uncharacterized protein</fullName>
    </submittedName>
</protein>
<keyword evidence="1" id="KW-0472">Membrane</keyword>
<sequence length="129" mass="14272">MFSTGPLPGGGDGGRGAGGPSLLRWLGLRMWSRQGTLVFALLWFSSWVFLNGLVLVQRRVLSDYCSDDKTRRILQRLQFVARPSVEGPPEASGSRRGHITLVTSISMMRAERVVKLVNQTAERREASEA</sequence>
<keyword evidence="1" id="KW-1133">Transmembrane helix</keyword>
<evidence type="ECO:0000256" key="1">
    <source>
        <dbReference type="SAM" id="Phobius"/>
    </source>
</evidence>
<dbReference type="AlphaFoldDB" id="A0A5C6NX80"/>
<organism evidence="2 3">
    <name type="scientific">Takifugu flavidus</name>
    <name type="common">sansaifugu</name>
    <dbReference type="NCBI Taxonomy" id="433684"/>
    <lineage>
        <taxon>Eukaryota</taxon>
        <taxon>Metazoa</taxon>
        <taxon>Chordata</taxon>
        <taxon>Craniata</taxon>
        <taxon>Vertebrata</taxon>
        <taxon>Euteleostomi</taxon>
        <taxon>Actinopterygii</taxon>
        <taxon>Neopterygii</taxon>
        <taxon>Teleostei</taxon>
        <taxon>Neoteleostei</taxon>
        <taxon>Acanthomorphata</taxon>
        <taxon>Eupercaria</taxon>
        <taxon>Tetraodontiformes</taxon>
        <taxon>Tetradontoidea</taxon>
        <taxon>Tetraodontidae</taxon>
        <taxon>Takifugu</taxon>
    </lineage>
</organism>
<feature type="transmembrane region" description="Helical" evidence="1">
    <location>
        <begin position="37"/>
        <end position="56"/>
    </location>
</feature>
<keyword evidence="1" id="KW-0812">Transmembrane</keyword>
<gene>
    <name evidence="2" type="ORF">D4764_17G0000730</name>
</gene>
<evidence type="ECO:0000313" key="2">
    <source>
        <dbReference type="EMBL" id="TWW70590.1"/>
    </source>
</evidence>
<evidence type="ECO:0000313" key="3">
    <source>
        <dbReference type="Proteomes" id="UP000324091"/>
    </source>
</evidence>
<reference evidence="2 3" key="1">
    <citation type="submission" date="2019-04" db="EMBL/GenBank/DDBJ databases">
        <title>Chromosome genome assembly for Takifugu flavidus.</title>
        <authorList>
            <person name="Xiao S."/>
        </authorList>
    </citation>
    <scope>NUCLEOTIDE SEQUENCE [LARGE SCALE GENOMIC DNA]</scope>
    <source>
        <strain evidence="2">HTHZ2018</strain>
        <tissue evidence="2">Muscle</tissue>
    </source>
</reference>
<proteinExistence type="predicted"/>